<comment type="caution">
    <text evidence="3">The sequence shown here is derived from an EMBL/GenBank/DDBJ whole genome shotgun (WGS) entry which is preliminary data.</text>
</comment>
<evidence type="ECO:0000259" key="2">
    <source>
        <dbReference type="Pfam" id="PF00248"/>
    </source>
</evidence>
<dbReference type="InterPro" id="IPR023210">
    <property type="entry name" value="NADP_OxRdtase_dom"/>
</dbReference>
<dbReference type="PANTHER" id="PTHR43625">
    <property type="entry name" value="AFLATOXIN B1 ALDEHYDE REDUCTASE"/>
    <property type="match status" value="1"/>
</dbReference>
<proteinExistence type="predicted"/>
<dbReference type="Gene3D" id="3.20.20.100">
    <property type="entry name" value="NADP-dependent oxidoreductase domain"/>
    <property type="match status" value="1"/>
</dbReference>
<dbReference type="InterPro" id="IPR020471">
    <property type="entry name" value="AKR"/>
</dbReference>
<dbReference type="PRINTS" id="PR00069">
    <property type="entry name" value="ALDKETRDTASE"/>
</dbReference>
<dbReference type="Proteomes" id="UP001176521">
    <property type="component" value="Unassembled WGS sequence"/>
</dbReference>
<organism evidence="3 4">
    <name type="scientific">Tilletia horrida</name>
    <dbReference type="NCBI Taxonomy" id="155126"/>
    <lineage>
        <taxon>Eukaryota</taxon>
        <taxon>Fungi</taxon>
        <taxon>Dikarya</taxon>
        <taxon>Basidiomycota</taxon>
        <taxon>Ustilaginomycotina</taxon>
        <taxon>Exobasidiomycetes</taxon>
        <taxon>Tilletiales</taxon>
        <taxon>Tilletiaceae</taxon>
        <taxon>Tilletia</taxon>
    </lineage>
</organism>
<keyword evidence="4" id="KW-1185">Reference proteome</keyword>
<dbReference type="PANTHER" id="PTHR43625:SF40">
    <property type="entry name" value="ALDO-KETO REDUCTASE YAKC [NADP(+)]"/>
    <property type="match status" value="1"/>
</dbReference>
<accession>A0AAN6GC82</accession>
<gene>
    <name evidence="3" type="ORF">OC842_002939</name>
</gene>
<dbReference type="SUPFAM" id="SSF51430">
    <property type="entry name" value="NAD(P)-linked oxidoreductase"/>
    <property type="match status" value="1"/>
</dbReference>
<evidence type="ECO:0000256" key="1">
    <source>
        <dbReference type="ARBA" id="ARBA00023002"/>
    </source>
</evidence>
<dbReference type="InterPro" id="IPR050791">
    <property type="entry name" value="Aldo-Keto_reductase"/>
</dbReference>
<feature type="domain" description="NADP-dependent oxidoreductase" evidence="2">
    <location>
        <begin position="19"/>
        <end position="318"/>
    </location>
</feature>
<dbReference type="GO" id="GO:0016491">
    <property type="term" value="F:oxidoreductase activity"/>
    <property type="evidence" value="ECO:0007669"/>
    <property type="project" value="UniProtKB-KW"/>
</dbReference>
<name>A0AAN6GC82_9BASI</name>
<dbReference type="GO" id="GO:0005737">
    <property type="term" value="C:cytoplasm"/>
    <property type="evidence" value="ECO:0007669"/>
    <property type="project" value="TreeGrafter"/>
</dbReference>
<dbReference type="Pfam" id="PF00248">
    <property type="entry name" value="Aldo_ket_red"/>
    <property type="match status" value="1"/>
</dbReference>
<protein>
    <recommendedName>
        <fullName evidence="2">NADP-dependent oxidoreductase domain-containing protein</fullName>
    </recommendedName>
</protein>
<dbReference type="AlphaFoldDB" id="A0AAN6GC82"/>
<evidence type="ECO:0000313" key="4">
    <source>
        <dbReference type="Proteomes" id="UP001176521"/>
    </source>
</evidence>
<sequence>MTALIHTLGKAGETWPAVGLGAMGMAAFYGKASTQDRVDEVLSLAIEQGCTFWDTANVYSKPGTLGDNERQIASFLRSHPGAREKVFIATKFGIRYAEDGSRTLDGSREWCHKACEGSLQALGIEQIDLYYIHRPADNVEIEETMQALKELKEAGKIRYIGVSEFNLEQLERAEKIVHIDAYQIEISPWTPEVLKNGLLEWCDKNGTATVAYSPLGRGFLTGKFQSPDDLEEGDFRKNNPRFQGENFTKNLELVREIKKLASKKGVTPAQITLAWVLSKSAHMFVIPGTTSPERLAENVGASKVTLSKEEEAEVDQIIDSFKASGERYGAGMKTAF</sequence>
<dbReference type="EMBL" id="JAPDMQ010000135">
    <property type="protein sequence ID" value="KAK0533539.1"/>
    <property type="molecule type" value="Genomic_DNA"/>
</dbReference>
<keyword evidence="1" id="KW-0560">Oxidoreductase</keyword>
<dbReference type="InterPro" id="IPR036812">
    <property type="entry name" value="NAD(P)_OxRdtase_dom_sf"/>
</dbReference>
<reference evidence="3" key="1">
    <citation type="journal article" date="2023" name="PhytoFront">
        <title>Draft Genome Resources of Seven Strains of Tilletia horrida, Causal Agent of Kernel Smut of Rice.</title>
        <authorList>
            <person name="Khanal S."/>
            <person name="Antony Babu S."/>
            <person name="Zhou X.G."/>
        </authorList>
    </citation>
    <scope>NUCLEOTIDE SEQUENCE</scope>
    <source>
        <strain evidence="3">TX3</strain>
    </source>
</reference>
<evidence type="ECO:0000313" key="3">
    <source>
        <dbReference type="EMBL" id="KAK0533539.1"/>
    </source>
</evidence>